<name>A0A8H6MEK1_9AGAR</name>
<dbReference type="AlphaFoldDB" id="A0A8H6MEK1"/>
<dbReference type="OrthoDB" id="3270336at2759"/>
<keyword evidence="2" id="KW-1185">Reference proteome</keyword>
<dbReference type="Proteomes" id="UP000521943">
    <property type="component" value="Unassembled WGS sequence"/>
</dbReference>
<gene>
    <name evidence="1" type="ORF">DFP72DRAFT_1061162</name>
</gene>
<evidence type="ECO:0000313" key="2">
    <source>
        <dbReference type="Proteomes" id="UP000521943"/>
    </source>
</evidence>
<evidence type="ECO:0000313" key="1">
    <source>
        <dbReference type="EMBL" id="KAF6762919.1"/>
    </source>
</evidence>
<organism evidence="1 2">
    <name type="scientific">Ephemerocybe angulata</name>
    <dbReference type="NCBI Taxonomy" id="980116"/>
    <lineage>
        <taxon>Eukaryota</taxon>
        <taxon>Fungi</taxon>
        <taxon>Dikarya</taxon>
        <taxon>Basidiomycota</taxon>
        <taxon>Agaricomycotina</taxon>
        <taxon>Agaricomycetes</taxon>
        <taxon>Agaricomycetidae</taxon>
        <taxon>Agaricales</taxon>
        <taxon>Agaricineae</taxon>
        <taxon>Psathyrellaceae</taxon>
        <taxon>Ephemerocybe</taxon>
    </lineage>
</organism>
<comment type="caution">
    <text evidence="1">The sequence shown here is derived from an EMBL/GenBank/DDBJ whole genome shotgun (WGS) entry which is preliminary data.</text>
</comment>
<protein>
    <submittedName>
        <fullName evidence="1">Uncharacterized protein</fullName>
    </submittedName>
</protein>
<reference evidence="1 2" key="1">
    <citation type="submission" date="2020-07" db="EMBL/GenBank/DDBJ databases">
        <title>Comparative genomics of pyrophilous fungi reveals a link between fire events and developmental genes.</title>
        <authorList>
            <consortium name="DOE Joint Genome Institute"/>
            <person name="Steindorff A.S."/>
            <person name="Carver A."/>
            <person name="Calhoun S."/>
            <person name="Stillman K."/>
            <person name="Liu H."/>
            <person name="Lipzen A."/>
            <person name="Pangilinan J."/>
            <person name="Labutti K."/>
            <person name="Bruns T.D."/>
            <person name="Grigoriev I.V."/>
        </authorList>
    </citation>
    <scope>NUCLEOTIDE SEQUENCE [LARGE SCALE GENOMIC DNA]</scope>
    <source>
        <strain evidence="1 2">CBS 144469</strain>
    </source>
</reference>
<proteinExistence type="predicted"/>
<dbReference type="EMBL" id="JACGCI010000007">
    <property type="protein sequence ID" value="KAF6762919.1"/>
    <property type="molecule type" value="Genomic_DNA"/>
</dbReference>
<sequence>MAPFLKFASHFIHHESVDYFSPNCARKVVVPADFTDLRDETHSPQFRIGWNTLKNPCCWTSASSWKAFIPLQLVQIYPFDCISPCLPLHYDSTNQTYGLHHNTVRSWDRLSSDLHDIFVKLAAKYSIPADPPDLPSTWGYNQGHRTPEQAHDSVSRSAEWFTVWAGLLAYTIQFINLRRITQDDGTQRNMNLSSHPVHWKQYLREAGYTPGLVDGLAGLLEGSVDRAGIFFPCLTNGFEGSPDPAFFFEAGVPVWYPWDRASPLSPLSPLENSLPTSAMRRLAPPSPYEMMVPVIEPTEGSPLKRAWFTPDLIASRRRWVRLTFDELRDRDKEAQKRRLQHTHLRDGEAANVAIPPSVFVWLIRPDNPAERFAKEISQANSWDTLQLYTSASRVYFHSLNAWHCCEDLDPTYEGLPADGIPNSDLSPLPHPNFAPRADKYSPGIENSSTSVPPVSLGDAICQELSDFFGYVEPLPLPAPSDFPVSVLPSNTLKEGEKARFLRALGYAMKQTGISEFLGSPEGYFVWKFYNSFVTRTASAAHHGEHFDLDPACRTPLQTLSSLKFLRVVPPSSSDKPFYVFDFPGPLVLGVDCPVLALAACRMLPKDPGVLNILDSAKAFRWLTRIFYESGCRFHTFKRFAGGNSPKAVNSGSGYALFNSVPTKPKGYVFGYKDYQEYMEAIGELQDLPRIRAAAMRGGHIWRIATSISGTFSLDDVFAGPSSHADMVIPTSNLGDETSFLVDDALTDAHVRLLVGCYYVHSHREGEFEIKSWWPLPEGYEASGDYGYRWSDFDEAGFRIRLAAIKNGQAQPLTAREWRSRKGSQELRLWRKGLEKASKEFITNLCT</sequence>
<accession>A0A8H6MEK1</accession>